<reference evidence="1 2" key="1">
    <citation type="submission" date="2021-09" db="EMBL/GenBank/DDBJ databases">
        <title>Whole genome sequence of Nocardioides sp. GBK3QG-3.</title>
        <authorList>
            <person name="Tuo L."/>
        </authorList>
    </citation>
    <scope>NUCLEOTIDE SEQUENCE [LARGE SCALE GENOMIC DNA]</scope>
    <source>
        <strain evidence="1 2">GBK3QG-3</strain>
    </source>
</reference>
<sequence length="119" mass="11778">MNPVIGLSLGRIAVGAAAVAVPEMVTKNLGVDPVANPQASYVTRLFGVREIAIGLATLTTGGKSRKGVIGIGVLVDAGDAAASYLAMQEGQISKKAALTLLGPAVGAVGSGLLALVRRG</sequence>
<comment type="caution">
    <text evidence="1">The sequence shown here is derived from an EMBL/GenBank/DDBJ whole genome shotgun (WGS) entry which is preliminary data.</text>
</comment>
<dbReference type="Proteomes" id="UP000780875">
    <property type="component" value="Unassembled WGS sequence"/>
</dbReference>
<proteinExistence type="predicted"/>
<organism evidence="1 2">
    <name type="scientific">Nocardioides mangrovi</name>
    <dbReference type="NCBI Taxonomy" id="2874580"/>
    <lineage>
        <taxon>Bacteria</taxon>
        <taxon>Bacillati</taxon>
        <taxon>Actinomycetota</taxon>
        <taxon>Actinomycetes</taxon>
        <taxon>Propionibacteriales</taxon>
        <taxon>Nocardioidaceae</taxon>
        <taxon>Nocardioides</taxon>
    </lineage>
</organism>
<keyword evidence="2" id="KW-1185">Reference proteome</keyword>
<accession>A0ABS7UFY6</accession>
<gene>
    <name evidence="1" type="ORF">K8U61_17345</name>
</gene>
<evidence type="ECO:0000313" key="1">
    <source>
        <dbReference type="EMBL" id="MBZ5739943.1"/>
    </source>
</evidence>
<dbReference type="EMBL" id="JAIQZJ010000011">
    <property type="protein sequence ID" value="MBZ5739943.1"/>
    <property type="molecule type" value="Genomic_DNA"/>
</dbReference>
<evidence type="ECO:0000313" key="2">
    <source>
        <dbReference type="Proteomes" id="UP000780875"/>
    </source>
</evidence>
<evidence type="ECO:0008006" key="3">
    <source>
        <dbReference type="Google" id="ProtNLM"/>
    </source>
</evidence>
<dbReference type="RefSeq" id="WP_224124298.1">
    <property type="nucleotide sequence ID" value="NZ_JAIQZJ010000011.1"/>
</dbReference>
<protein>
    <recommendedName>
        <fullName evidence="3">DUF4267 domain-containing protein</fullName>
    </recommendedName>
</protein>
<name>A0ABS7UFY6_9ACTN</name>